<dbReference type="PANTHER" id="PTHR11046">
    <property type="entry name" value="OLIGORIBONUCLEASE, MITOCHONDRIAL"/>
    <property type="match status" value="1"/>
</dbReference>
<keyword evidence="7" id="KW-1185">Reference proteome</keyword>
<evidence type="ECO:0000259" key="5">
    <source>
        <dbReference type="SMART" id="SM00479"/>
    </source>
</evidence>
<dbReference type="Gene3D" id="3.30.420.10">
    <property type="entry name" value="Ribonuclease H-like superfamily/Ribonuclease H"/>
    <property type="match status" value="1"/>
</dbReference>
<dbReference type="InterPro" id="IPR013520">
    <property type="entry name" value="Ribonucl_H"/>
</dbReference>
<evidence type="ECO:0000256" key="1">
    <source>
        <dbReference type="ARBA" id="ARBA00009921"/>
    </source>
</evidence>
<dbReference type="Proteomes" id="UP000030182">
    <property type="component" value="Unassembled WGS sequence"/>
</dbReference>
<dbReference type="InterPro" id="IPR012337">
    <property type="entry name" value="RNaseH-like_sf"/>
</dbReference>
<dbReference type="SUPFAM" id="SSF53098">
    <property type="entry name" value="Ribonuclease H-like"/>
    <property type="match status" value="1"/>
</dbReference>
<dbReference type="CDD" id="cd06135">
    <property type="entry name" value="Orn"/>
    <property type="match status" value="1"/>
</dbReference>
<dbReference type="SMART" id="SM00479">
    <property type="entry name" value="EXOIII"/>
    <property type="match status" value="1"/>
</dbReference>
<evidence type="ECO:0000256" key="4">
    <source>
        <dbReference type="ARBA" id="ARBA00022839"/>
    </source>
</evidence>
<evidence type="ECO:0000313" key="7">
    <source>
        <dbReference type="Proteomes" id="UP000030182"/>
    </source>
</evidence>
<organism evidence="6 7">
    <name type="scientific">Dermabacter hominis 1368</name>
    <dbReference type="NCBI Taxonomy" id="1450519"/>
    <lineage>
        <taxon>Bacteria</taxon>
        <taxon>Bacillati</taxon>
        <taxon>Actinomycetota</taxon>
        <taxon>Actinomycetes</taxon>
        <taxon>Micrococcales</taxon>
        <taxon>Dermabacteraceae</taxon>
        <taxon>Dermabacter</taxon>
    </lineage>
</organism>
<dbReference type="InterPro" id="IPR022894">
    <property type="entry name" value="Oligoribonuclease"/>
</dbReference>
<proteinExistence type="inferred from homology"/>
<sequence length="221" mass="24256">MGVLCEHGLKMEGVSSTTTKPANDRIIWVDCEMTGLDKANDALIEVAVLVTDGDLEVLGDGVDVVIKPPAGALDAMDDFVRNMHTTSGLLEELDGGITLAEAEEACLAYVKEHCPEPGKAPLAGNSVGTDRAFIERDLPTFAEFMSYRTIDVSSLKELAKRWFPRVFFNTPEKHGGHRALADIRESIQELKYYREVLFVKEPGPTSDEARAASKKFEITPQ</sequence>
<dbReference type="PANTHER" id="PTHR11046:SF0">
    <property type="entry name" value="OLIGORIBONUCLEASE, MITOCHONDRIAL"/>
    <property type="match status" value="1"/>
</dbReference>
<name>A0ABR4SHJ1_9MICO</name>
<evidence type="ECO:0000256" key="2">
    <source>
        <dbReference type="ARBA" id="ARBA00022722"/>
    </source>
</evidence>
<feature type="domain" description="Exonuclease" evidence="5">
    <location>
        <begin position="25"/>
        <end position="199"/>
    </location>
</feature>
<keyword evidence="3" id="KW-0378">Hydrolase</keyword>
<comment type="similarity">
    <text evidence="1">Belongs to the oligoribonuclease family.</text>
</comment>
<keyword evidence="2" id="KW-0540">Nuclease</keyword>
<evidence type="ECO:0000256" key="3">
    <source>
        <dbReference type="ARBA" id="ARBA00022801"/>
    </source>
</evidence>
<keyword evidence="4" id="KW-0269">Exonuclease</keyword>
<gene>
    <name evidence="6" type="ORF">DHOM_10415</name>
</gene>
<dbReference type="EMBL" id="JDRS01000023">
    <property type="protein sequence ID" value="KDS92536.1"/>
    <property type="molecule type" value="Genomic_DNA"/>
</dbReference>
<dbReference type="InterPro" id="IPR036397">
    <property type="entry name" value="RNaseH_sf"/>
</dbReference>
<protein>
    <submittedName>
        <fullName evidence="6">Oligoribonuclease</fullName>
    </submittedName>
</protein>
<comment type="caution">
    <text evidence="6">The sequence shown here is derived from an EMBL/GenBank/DDBJ whole genome shotgun (WGS) entry which is preliminary data.</text>
</comment>
<dbReference type="Pfam" id="PF00929">
    <property type="entry name" value="RNase_T"/>
    <property type="match status" value="1"/>
</dbReference>
<accession>A0ABR4SHJ1</accession>
<reference evidence="6 7" key="1">
    <citation type="submission" date="2014-01" db="EMBL/GenBank/DDBJ databases">
        <title>Draft genome sequence of the multidrug-resistant clinical isolate Dermabacter hominis 1368.</title>
        <authorList>
            <person name="Albersmeier A."/>
            <person name="Bomholt C."/>
            <person name="Glaub A."/>
            <person name="Ruckert C."/>
            <person name="Soriano F."/>
            <person name="Fernandez-Natal I."/>
            <person name="Tauch A."/>
        </authorList>
    </citation>
    <scope>NUCLEOTIDE SEQUENCE [LARGE SCALE GENOMIC DNA]</scope>
    <source>
        <strain evidence="6 7">1368</strain>
    </source>
</reference>
<dbReference type="NCBIfam" id="NF003765">
    <property type="entry name" value="PRK05359.1"/>
    <property type="match status" value="1"/>
</dbReference>
<evidence type="ECO:0000313" key="6">
    <source>
        <dbReference type="EMBL" id="KDS92536.1"/>
    </source>
</evidence>